<reference evidence="6" key="2">
    <citation type="journal article" date="2020" name="Nat. Commun.">
        <title>Large-scale genome sequencing of mycorrhizal fungi provides insights into the early evolution of symbiotic traits.</title>
        <authorList>
            <person name="Miyauchi S."/>
            <person name="Kiss E."/>
            <person name="Kuo A."/>
            <person name="Drula E."/>
            <person name="Kohler A."/>
            <person name="Sanchez-Garcia M."/>
            <person name="Morin E."/>
            <person name="Andreopoulos B."/>
            <person name="Barry K.W."/>
            <person name="Bonito G."/>
            <person name="Buee M."/>
            <person name="Carver A."/>
            <person name="Chen C."/>
            <person name="Cichocki N."/>
            <person name="Clum A."/>
            <person name="Culley D."/>
            <person name="Crous P.W."/>
            <person name="Fauchery L."/>
            <person name="Girlanda M."/>
            <person name="Hayes R.D."/>
            <person name="Keri Z."/>
            <person name="LaButti K."/>
            <person name="Lipzen A."/>
            <person name="Lombard V."/>
            <person name="Magnuson J."/>
            <person name="Maillard F."/>
            <person name="Murat C."/>
            <person name="Nolan M."/>
            <person name="Ohm R.A."/>
            <person name="Pangilinan J."/>
            <person name="Pereira M.F."/>
            <person name="Perotto S."/>
            <person name="Peter M."/>
            <person name="Pfister S."/>
            <person name="Riley R."/>
            <person name="Sitrit Y."/>
            <person name="Stielow J.B."/>
            <person name="Szollosi G."/>
            <person name="Zifcakova L."/>
            <person name="Stursova M."/>
            <person name="Spatafora J.W."/>
            <person name="Tedersoo L."/>
            <person name="Vaario L.M."/>
            <person name="Yamada A."/>
            <person name="Yan M."/>
            <person name="Wang P."/>
            <person name="Xu J."/>
            <person name="Bruns T."/>
            <person name="Baldrian P."/>
            <person name="Vilgalys R."/>
            <person name="Dunand C."/>
            <person name="Henrissat B."/>
            <person name="Grigoriev I.V."/>
            <person name="Hibbett D."/>
            <person name="Nagy L.G."/>
            <person name="Martin F.M."/>
        </authorList>
    </citation>
    <scope>NUCLEOTIDE SEQUENCE</scope>
    <source>
        <strain evidence="6">Prilba</strain>
    </source>
</reference>
<evidence type="ECO:0000313" key="7">
    <source>
        <dbReference type="Proteomes" id="UP000759537"/>
    </source>
</evidence>
<sequence>MFRSQLCGRIRLLSRVGRPIRSQHTENGAGSPYSAKRYSFLNPTFVALGLIPVLTFALGTWQVQRLRWKVDLIDQLSGKLQREPIPLPSNVNIAAIPEFVYRRVILRGTWDHAHSVLLGPRVIDGTNGFHLITPLVRTNGSTILVDRGFISELAAVKKKYPTPGEDVEVHGMLRESQARNNFTPDNNPAKGEWYWADVAAMAEYAGGESSNVQPVLVEEIFEGHAGDAAMRMSNGVPVGKVPIVDMRNAHASYVATWYSLSALTTVMFIRLLLRQRRTSARLPRH</sequence>
<organism evidence="6 7">
    <name type="scientific">Russula ochroleuca</name>
    <dbReference type="NCBI Taxonomy" id="152965"/>
    <lineage>
        <taxon>Eukaryota</taxon>
        <taxon>Fungi</taxon>
        <taxon>Dikarya</taxon>
        <taxon>Basidiomycota</taxon>
        <taxon>Agaricomycotina</taxon>
        <taxon>Agaricomycetes</taxon>
        <taxon>Russulales</taxon>
        <taxon>Russulaceae</taxon>
        <taxon>Russula</taxon>
    </lineage>
</organism>
<gene>
    <name evidence="6" type="ORF">DFH94DRAFT_416307</name>
</gene>
<keyword evidence="5" id="KW-0999">Mitochondrion inner membrane</keyword>
<comment type="similarity">
    <text evidence="5">Belongs to the SURF1 family.</text>
</comment>
<name>A0A9P5TAV2_9AGAM</name>
<keyword evidence="7" id="KW-1185">Reference proteome</keyword>
<keyword evidence="5" id="KW-0496">Mitochondrion</keyword>
<evidence type="ECO:0000313" key="6">
    <source>
        <dbReference type="EMBL" id="KAF8481975.1"/>
    </source>
</evidence>
<keyword evidence="3 5" id="KW-1133">Transmembrane helix</keyword>
<accession>A0A9P5TAV2</accession>
<dbReference type="InterPro" id="IPR002994">
    <property type="entry name" value="Surf1/Shy1"/>
</dbReference>
<dbReference type="PANTHER" id="PTHR23427:SF2">
    <property type="entry name" value="SURFEIT LOCUS PROTEIN 1"/>
    <property type="match status" value="1"/>
</dbReference>
<dbReference type="AlphaFoldDB" id="A0A9P5TAV2"/>
<dbReference type="Proteomes" id="UP000759537">
    <property type="component" value="Unassembled WGS sequence"/>
</dbReference>
<protein>
    <recommendedName>
        <fullName evidence="5">SURF1-like protein</fullName>
    </recommendedName>
</protein>
<keyword evidence="2 5" id="KW-0812">Transmembrane</keyword>
<dbReference type="PANTHER" id="PTHR23427">
    <property type="entry name" value="SURFEIT LOCUS PROTEIN"/>
    <property type="match status" value="1"/>
</dbReference>
<keyword evidence="4 5" id="KW-0472">Membrane</keyword>
<dbReference type="OrthoDB" id="10040024at2759"/>
<dbReference type="EMBL" id="WHVB01000006">
    <property type="protein sequence ID" value="KAF8481975.1"/>
    <property type="molecule type" value="Genomic_DNA"/>
</dbReference>
<dbReference type="GO" id="GO:0005743">
    <property type="term" value="C:mitochondrial inner membrane"/>
    <property type="evidence" value="ECO:0007669"/>
    <property type="project" value="UniProtKB-SubCell"/>
</dbReference>
<comment type="subcellular location">
    <subcellularLocation>
        <location evidence="1">Membrane</location>
    </subcellularLocation>
    <subcellularLocation>
        <location evidence="5">Mitochondrion inner membrane</location>
        <topology evidence="5">Multi-pass membrane protein</topology>
    </subcellularLocation>
</comment>
<feature type="transmembrane region" description="Helical" evidence="5">
    <location>
        <begin position="40"/>
        <end position="61"/>
    </location>
</feature>
<proteinExistence type="inferred from homology"/>
<feature type="transmembrane region" description="Helical" evidence="5">
    <location>
        <begin position="255"/>
        <end position="273"/>
    </location>
</feature>
<comment type="caution">
    <text evidence="6">The sequence shown here is derived from an EMBL/GenBank/DDBJ whole genome shotgun (WGS) entry which is preliminary data.</text>
</comment>
<reference evidence="6" key="1">
    <citation type="submission" date="2019-10" db="EMBL/GenBank/DDBJ databases">
        <authorList>
            <consortium name="DOE Joint Genome Institute"/>
            <person name="Kuo A."/>
            <person name="Miyauchi S."/>
            <person name="Kiss E."/>
            <person name="Drula E."/>
            <person name="Kohler A."/>
            <person name="Sanchez-Garcia M."/>
            <person name="Andreopoulos B."/>
            <person name="Barry K.W."/>
            <person name="Bonito G."/>
            <person name="Buee M."/>
            <person name="Carver A."/>
            <person name="Chen C."/>
            <person name="Cichocki N."/>
            <person name="Clum A."/>
            <person name="Culley D."/>
            <person name="Crous P.W."/>
            <person name="Fauchery L."/>
            <person name="Girlanda M."/>
            <person name="Hayes R."/>
            <person name="Keri Z."/>
            <person name="LaButti K."/>
            <person name="Lipzen A."/>
            <person name="Lombard V."/>
            <person name="Magnuson J."/>
            <person name="Maillard F."/>
            <person name="Morin E."/>
            <person name="Murat C."/>
            <person name="Nolan M."/>
            <person name="Ohm R."/>
            <person name="Pangilinan J."/>
            <person name="Pereira M."/>
            <person name="Perotto S."/>
            <person name="Peter M."/>
            <person name="Riley R."/>
            <person name="Sitrit Y."/>
            <person name="Stielow B."/>
            <person name="Szollosi G."/>
            <person name="Zifcakova L."/>
            <person name="Stursova M."/>
            <person name="Spatafora J.W."/>
            <person name="Tedersoo L."/>
            <person name="Vaario L.-M."/>
            <person name="Yamada A."/>
            <person name="Yan M."/>
            <person name="Wang P."/>
            <person name="Xu J."/>
            <person name="Bruns T."/>
            <person name="Baldrian P."/>
            <person name="Vilgalys R."/>
            <person name="Henrissat B."/>
            <person name="Grigoriev I.V."/>
            <person name="Hibbett D."/>
            <person name="Nagy L.G."/>
            <person name="Martin F.M."/>
        </authorList>
    </citation>
    <scope>NUCLEOTIDE SEQUENCE</scope>
    <source>
        <strain evidence="6">Prilba</strain>
    </source>
</reference>
<evidence type="ECO:0000256" key="1">
    <source>
        <dbReference type="ARBA" id="ARBA00004370"/>
    </source>
</evidence>
<dbReference type="CDD" id="cd06662">
    <property type="entry name" value="SURF1"/>
    <property type="match status" value="1"/>
</dbReference>
<evidence type="ECO:0000256" key="2">
    <source>
        <dbReference type="ARBA" id="ARBA00022692"/>
    </source>
</evidence>
<comment type="function">
    <text evidence="5">Probably involved in the biogenesis of the COX complex.</text>
</comment>
<evidence type="ECO:0000256" key="3">
    <source>
        <dbReference type="ARBA" id="ARBA00022989"/>
    </source>
</evidence>
<dbReference type="PROSITE" id="PS50895">
    <property type="entry name" value="SURF1"/>
    <property type="match status" value="1"/>
</dbReference>
<dbReference type="GO" id="GO:0033617">
    <property type="term" value="P:mitochondrial respiratory chain complex IV assembly"/>
    <property type="evidence" value="ECO:0007669"/>
    <property type="project" value="TreeGrafter"/>
</dbReference>
<dbReference type="InterPro" id="IPR045214">
    <property type="entry name" value="Surf1/Surf4"/>
</dbReference>
<evidence type="ECO:0000256" key="4">
    <source>
        <dbReference type="ARBA" id="ARBA00023136"/>
    </source>
</evidence>
<evidence type="ECO:0000256" key="5">
    <source>
        <dbReference type="RuleBase" id="RU363076"/>
    </source>
</evidence>
<dbReference type="Pfam" id="PF02104">
    <property type="entry name" value="SURF1"/>
    <property type="match status" value="1"/>
</dbReference>